<dbReference type="Proteomes" id="UP000046122">
    <property type="component" value="Unassembled WGS sequence"/>
</dbReference>
<dbReference type="GeneID" id="31888985"/>
<evidence type="ECO:0000313" key="2">
    <source>
        <dbReference type="EMBL" id="CDX30918.1"/>
    </source>
</evidence>
<organism evidence="2 6">
    <name type="scientific">Mesorhizobium plurifarium</name>
    <dbReference type="NCBI Taxonomy" id="69974"/>
    <lineage>
        <taxon>Bacteria</taxon>
        <taxon>Pseudomonadati</taxon>
        <taxon>Pseudomonadota</taxon>
        <taxon>Alphaproteobacteria</taxon>
        <taxon>Hyphomicrobiales</taxon>
        <taxon>Phyllobacteriaceae</taxon>
        <taxon>Mesorhizobium</taxon>
    </lineage>
</organism>
<dbReference type="Proteomes" id="UP000182888">
    <property type="component" value="Unassembled WGS sequence"/>
</dbReference>
<dbReference type="RefSeq" id="WP_040982871.1">
    <property type="nucleotide sequence ID" value="NZ_CCNB01000006.1"/>
</dbReference>
<evidence type="ECO:0000313" key="3">
    <source>
        <dbReference type="EMBL" id="CDX54876.1"/>
    </source>
</evidence>
<sequence length="135" mass="15374">MLLVAPMKKLCLMVLASLTLVLPAKAMDNALRAGLMKLDPQTRLEQRCDAEVLDRISHDDRNYKADRVVAYAFATPQMSADAIKSSGAAFRSKGQWYRLKFKCLTGPDHMQVLQFRYKIGDEIPESDWAKYNLYD</sequence>
<feature type="chain" id="PRO_5014219014" description="DUF930 domain-containing protein" evidence="1">
    <location>
        <begin position="27"/>
        <end position="135"/>
    </location>
</feature>
<dbReference type="EMBL" id="CCNB01000006">
    <property type="protein sequence ID" value="CDX30918.1"/>
    <property type="molecule type" value="Genomic_DNA"/>
</dbReference>
<dbReference type="EMBL" id="CCNE01000020">
    <property type="protein sequence ID" value="CDX57490.1"/>
    <property type="molecule type" value="Genomic_DNA"/>
</dbReference>
<gene>
    <name evidence="3" type="ORF">MPL1032_190312</name>
    <name evidence="4" type="ORF">MPL3365_270079</name>
    <name evidence="2" type="ORF">MPLDJ20_140093</name>
</gene>
<evidence type="ECO:0000256" key="1">
    <source>
        <dbReference type="SAM" id="SignalP"/>
    </source>
</evidence>
<proteinExistence type="predicted"/>
<reference evidence="5 6" key="2">
    <citation type="submission" date="2014-08" db="EMBL/GenBank/DDBJ databases">
        <authorList>
            <person name="Moulin Lionel"/>
        </authorList>
    </citation>
    <scope>NUCLEOTIDE SEQUENCE [LARGE SCALE GENOMIC DNA]</scope>
</reference>
<dbReference type="Pfam" id="PF06059">
    <property type="entry name" value="DUF930"/>
    <property type="match status" value="1"/>
</dbReference>
<accession>A0A090EJV2</accession>
<evidence type="ECO:0000313" key="6">
    <source>
        <dbReference type="Proteomes" id="UP000046373"/>
    </source>
</evidence>
<evidence type="ECO:0000313" key="4">
    <source>
        <dbReference type="EMBL" id="CDX57490.1"/>
    </source>
</evidence>
<reference evidence="7" key="3">
    <citation type="submission" date="2014-08" db="EMBL/GenBank/DDBJ databases">
        <authorList>
            <person name="Edwards T."/>
        </authorList>
    </citation>
    <scope>NUCLEOTIDE SEQUENCE [LARGE SCALE GENOMIC DNA]</scope>
</reference>
<protein>
    <recommendedName>
        <fullName evidence="8">DUF930 domain-containing protein</fullName>
    </recommendedName>
</protein>
<dbReference type="AlphaFoldDB" id="A0A090EJV2"/>
<dbReference type="Proteomes" id="UP000046373">
    <property type="component" value="Unassembled WGS sequence"/>
</dbReference>
<dbReference type="EMBL" id="CCND01000011">
    <property type="protein sequence ID" value="CDX54876.1"/>
    <property type="molecule type" value="Genomic_DNA"/>
</dbReference>
<reference evidence="3" key="1">
    <citation type="submission" date="2014-08" db="EMBL/GenBank/DDBJ databases">
        <title>DNA barcoding of Bradysia (Diptera: Sciaridae) for detection of the immature stages on agricultural crops.</title>
        <authorList>
            <person name="Shin S."/>
            <person name="Jung S."/>
            <person name="Heller K."/>
            <person name="Menzel F."/>
            <person name="Hong T.-K."/>
            <person name="Lee H."/>
            <person name="Lee S."/>
        </authorList>
    </citation>
    <scope>NUCLEOTIDE SEQUENCE</scope>
</reference>
<evidence type="ECO:0000313" key="5">
    <source>
        <dbReference type="Proteomes" id="UP000046122"/>
    </source>
</evidence>
<keyword evidence="1" id="KW-0732">Signal</keyword>
<name>A0A090EJV2_MESPL</name>
<feature type="signal peptide" evidence="1">
    <location>
        <begin position="1"/>
        <end position="26"/>
    </location>
</feature>
<dbReference type="InterPro" id="IPR009273">
    <property type="entry name" value="DUF930"/>
</dbReference>
<evidence type="ECO:0000313" key="7">
    <source>
        <dbReference type="Proteomes" id="UP000182888"/>
    </source>
</evidence>
<evidence type="ECO:0008006" key="8">
    <source>
        <dbReference type="Google" id="ProtNLM"/>
    </source>
</evidence>